<evidence type="ECO:0000313" key="3">
    <source>
        <dbReference type="Proteomes" id="UP000566819"/>
    </source>
</evidence>
<keyword evidence="3" id="KW-1185">Reference proteome</keyword>
<evidence type="ECO:0000256" key="1">
    <source>
        <dbReference type="SAM" id="SignalP"/>
    </source>
</evidence>
<evidence type="ECO:0000313" key="2">
    <source>
        <dbReference type="EMBL" id="KAF4625602.1"/>
    </source>
</evidence>
<proteinExistence type="predicted"/>
<dbReference type="Proteomes" id="UP000566819">
    <property type="component" value="Unassembled WGS sequence"/>
</dbReference>
<dbReference type="EMBL" id="JAAMPI010001337">
    <property type="protein sequence ID" value="KAF4625602.1"/>
    <property type="molecule type" value="Genomic_DNA"/>
</dbReference>
<feature type="signal peptide" evidence="1">
    <location>
        <begin position="1"/>
        <end position="21"/>
    </location>
</feature>
<sequence length="215" mass="22359">MQFTTTALSLLALAFAGSATAFNCTSPTFGGCCERFLPSGEGVGCDRTAAVSLGAVPDYLCTPASGLPACCHTIPHVAGIRDRNSGAQQVYKRPPASEVNLINTTNKHFNHYNHFTKIPFLQFQYQNLNKNSKMQFTTALSILALSFTATAQFTCPGTVNDNALGGCCKVFTSSGIGAGCVFATSVGNGQFTCGDSSADPGVPACCNATLNCVSP</sequence>
<dbReference type="OrthoDB" id="10404816at2759"/>
<reference evidence="2 3" key="1">
    <citation type="submission" date="2020-03" db="EMBL/GenBank/DDBJ databases">
        <title>Draft Genome Sequence of Cudoniella acicularis.</title>
        <authorList>
            <person name="Buettner E."/>
            <person name="Kellner H."/>
        </authorList>
    </citation>
    <scope>NUCLEOTIDE SEQUENCE [LARGE SCALE GENOMIC DNA]</scope>
    <source>
        <strain evidence="2 3">DSM 108380</strain>
    </source>
</reference>
<gene>
    <name evidence="2" type="ORF">G7Y89_g12563</name>
</gene>
<dbReference type="AlphaFoldDB" id="A0A8H4VX88"/>
<feature type="chain" id="PRO_5034151885" evidence="1">
    <location>
        <begin position="22"/>
        <end position="215"/>
    </location>
</feature>
<comment type="caution">
    <text evidence="2">The sequence shown here is derived from an EMBL/GenBank/DDBJ whole genome shotgun (WGS) entry which is preliminary data.</text>
</comment>
<organism evidence="2 3">
    <name type="scientific">Cudoniella acicularis</name>
    <dbReference type="NCBI Taxonomy" id="354080"/>
    <lineage>
        <taxon>Eukaryota</taxon>
        <taxon>Fungi</taxon>
        <taxon>Dikarya</taxon>
        <taxon>Ascomycota</taxon>
        <taxon>Pezizomycotina</taxon>
        <taxon>Leotiomycetes</taxon>
        <taxon>Helotiales</taxon>
        <taxon>Tricladiaceae</taxon>
        <taxon>Cudoniella</taxon>
    </lineage>
</organism>
<name>A0A8H4VX88_9HELO</name>
<accession>A0A8H4VX88</accession>
<protein>
    <submittedName>
        <fullName evidence="2">Uncharacterized protein</fullName>
    </submittedName>
</protein>
<keyword evidence="1" id="KW-0732">Signal</keyword>